<evidence type="ECO:0000313" key="1">
    <source>
        <dbReference type="EMBL" id="JAE17186.1"/>
    </source>
</evidence>
<reference evidence="1" key="2">
    <citation type="journal article" date="2015" name="Data Brief">
        <title>Shoot transcriptome of the giant reed, Arundo donax.</title>
        <authorList>
            <person name="Barrero R.A."/>
            <person name="Guerrero F.D."/>
            <person name="Moolhuijzen P."/>
            <person name="Goolsby J.A."/>
            <person name="Tidwell J."/>
            <person name="Bellgard S.E."/>
            <person name="Bellgard M.I."/>
        </authorList>
    </citation>
    <scope>NUCLEOTIDE SEQUENCE</scope>
    <source>
        <tissue evidence="1">Shoot tissue taken approximately 20 cm above the soil surface</tissue>
    </source>
</reference>
<accession>A0A0A9G3R6</accession>
<protein>
    <submittedName>
        <fullName evidence="1">Uncharacterized protein</fullName>
    </submittedName>
</protein>
<dbReference type="AlphaFoldDB" id="A0A0A9G3R6"/>
<proteinExistence type="predicted"/>
<dbReference type="EMBL" id="GBRH01180710">
    <property type="protein sequence ID" value="JAE17186.1"/>
    <property type="molecule type" value="Transcribed_RNA"/>
</dbReference>
<sequence>MLPHLFEYRGCENTSSFLLKRVGS</sequence>
<reference evidence="1" key="1">
    <citation type="submission" date="2014-09" db="EMBL/GenBank/DDBJ databases">
        <authorList>
            <person name="Magalhaes I.L.F."/>
            <person name="Oliveira U."/>
            <person name="Santos F.R."/>
            <person name="Vidigal T.H.D.A."/>
            <person name="Brescovit A.D."/>
            <person name="Santos A.J."/>
        </authorList>
    </citation>
    <scope>NUCLEOTIDE SEQUENCE</scope>
    <source>
        <tissue evidence="1">Shoot tissue taken approximately 20 cm above the soil surface</tissue>
    </source>
</reference>
<organism evidence="1">
    <name type="scientific">Arundo donax</name>
    <name type="common">Giant reed</name>
    <name type="synonym">Donax arundinaceus</name>
    <dbReference type="NCBI Taxonomy" id="35708"/>
    <lineage>
        <taxon>Eukaryota</taxon>
        <taxon>Viridiplantae</taxon>
        <taxon>Streptophyta</taxon>
        <taxon>Embryophyta</taxon>
        <taxon>Tracheophyta</taxon>
        <taxon>Spermatophyta</taxon>
        <taxon>Magnoliopsida</taxon>
        <taxon>Liliopsida</taxon>
        <taxon>Poales</taxon>
        <taxon>Poaceae</taxon>
        <taxon>PACMAD clade</taxon>
        <taxon>Arundinoideae</taxon>
        <taxon>Arundineae</taxon>
        <taxon>Arundo</taxon>
    </lineage>
</organism>
<name>A0A0A9G3R6_ARUDO</name>